<dbReference type="Proteomes" id="UP000675781">
    <property type="component" value="Unassembled WGS sequence"/>
</dbReference>
<protein>
    <submittedName>
        <fullName evidence="1">Uncharacterized protein</fullName>
    </submittedName>
</protein>
<sequence length="92" mass="9885">MDAARSARVDAAVRTAEVELGPSPEMSVLQRDLFDAGVHGADAVMVTMRVMGVGLAEANEAFFGSPLRAAERDFQNWFIDALASAAETDERQ</sequence>
<accession>A0A941ET02</accession>
<dbReference type="AlphaFoldDB" id="A0A941ET02"/>
<comment type="caution">
    <text evidence="1">The sequence shown here is derived from an EMBL/GenBank/DDBJ whole genome shotgun (WGS) entry which is preliminary data.</text>
</comment>
<dbReference type="EMBL" id="JAGSOG010000210">
    <property type="protein sequence ID" value="MBR7837527.1"/>
    <property type="molecule type" value="Genomic_DNA"/>
</dbReference>
<organism evidence="1 2">
    <name type="scientific">Actinospica durhamensis</name>
    <dbReference type="NCBI Taxonomy" id="1508375"/>
    <lineage>
        <taxon>Bacteria</taxon>
        <taxon>Bacillati</taxon>
        <taxon>Actinomycetota</taxon>
        <taxon>Actinomycetes</taxon>
        <taxon>Catenulisporales</taxon>
        <taxon>Actinospicaceae</taxon>
        <taxon>Actinospica</taxon>
    </lineage>
</organism>
<evidence type="ECO:0000313" key="2">
    <source>
        <dbReference type="Proteomes" id="UP000675781"/>
    </source>
</evidence>
<keyword evidence="2" id="KW-1185">Reference proteome</keyword>
<reference evidence="1" key="1">
    <citation type="submission" date="2021-04" db="EMBL/GenBank/DDBJ databases">
        <title>Genome based classification of Actinospica acidithermotolerans sp. nov., an actinobacterium isolated from an Indonesian hot spring.</title>
        <authorList>
            <person name="Kusuma A.B."/>
            <person name="Putra K.E."/>
            <person name="Nafisah S."/>
            <person name="Loh J."/>
            <person name="Nouioui I."/>
            <person name="Goodfellow M."/>
        </authorList>
    </citation>
    <scope>NUCLEOTIDE SEQUENCE</scope>
    <source>
        <strain evidence="1">CSCA 57</strain>
    </source>
</reference>
<gene>
    <name evidence="1" type="ORF">KDL01_29885</name>
</gene>
<proteinExistence type="predicted"/>
<name>A0A941ET02_9ACTN</name>
<evidence type="ECO:0000313" key="1">
    <source>
        <dbReference type="EMBL" id="MBR7837527.1"/>
    </source>
</evidence>
<dbReference type="RefSeq" id="WP_212531993.1">
    <property type="nucleotide sequence ID" value="NZ_JAGSOG010000210.1"/>
</dbReference>